<dbReference type="InterPro" id="IPR016024">
    <property type="entry name" value="ARM-type_fold"/>
</dbReference>
<evidence type="ECO:0000313" key="3">
    <source>
        <dbReference type="EMBL" id="KAA0170995.1"/>
    </source>
</evidence>
<comment type="caution">
    <text evidence="3">The sequence shown here is derived from an EMBL/GenBank/DDBJ whole genome shotgun (WGS) entry which is preliminary data.</text>
</comment>
<reference evidence="3 4" key="1">
    <citation type="submission" date="2019-07" db="EMBL/GenBank/DDBJ databases">
        <title>Genomes of Cafeteria roenbergensis.</title>
        <authorList>
            <person name="Fischer M.G."/>
            <person name="Hackl T."/>
            <person name="Roman M."/>
        </authorList>
    </citation>
    <scope>NUCLEOTIDE SEQUENCE [LARGE SCALE GENOMIC DNA]</scope>
    <source>
        <strain evidence="3 4">RCC970-E3</strain>
    </source>
</reference>
<evidence type="ECO:0000256" key="1">
    <source>
        <dbReference type="SAM" id="MobiDB-lite"/>
    </source>
</evidence>
<feature type="compositionally biased region" description="Low complexity" evidence="1">
    <location>
        <begin position="939"/>
        <end position="948"/>
    </location>
</feature>
<feature type="compositionally biased region" description="Polar residues" evidence="1">
    <location>
        <begin position="928"/>
        <end position="938"/>
    </location>
</feature>
<dbReference type="InterPro" id="IPR058033">
    <property type="entry name" value="ARM_TBCD_2nd"/>
</dbReference>
<dbReference type="InterPro" id="IPR011989">
    <property type="entry name" value="ARM-like"/>
</dbReference>
<feature type="region of interest" description="Disordered" evidence="1">
    <location>
        <begin position="283"/>
        <end position="311"/>
    </location>
</feature>
<dbReference type="GO" id="GO:0007023">
    <property type="term" value="P:post-chaperonin tubulin folding pathway"/>
    <property type="evidence" value="ECO:0007669"/>
    <property type="project" value="InterPro"/>
</dbReference>
<dbReference type="GO" id="GO:0005096">
    <property type="term" value="F:GTPase activator activity"/>
    <property type="evidence" value="ECO:0007669"/>
    <property type="project" value="InterPro"/>
</dbReference>
<protein>
    <recommendedName>
        <fullName evidence="2">Tubulin-folding cofactor D ARM repeats domain-containing protein</fullName>
    </recommendedName>
</protein>
<name>A0A5A8DZS5_CAFRO</name>
<proteinExistence type="predicted"/>
<dbReference type="Pfam" id="PF23579">
    <property type="entry name" value="ARM_TBCD"/>
    <property type="match status" value="1"/>
</dbReference>
<dbReference type="SUPFAM" id="SSF48371">
    <property type="entry name" value="ARM repeat"/>
    <property type="match status" value="1"/>
</dbReference>
<feature type="domain" description="Tubulin-folding cofactor D ARM repeats" evidence="2">
    <location>
        <begin position="395"/>
        <end position="634"/>
    </location>
</feature>
<organism evidence="3 4">
    <name type="scientific">Cafeteria roenbergensis</name>
    <name type="common">Marine flagellate</name>
    <dbReference type="NCBI Taxonomy" id="33653"/>
    <lineage>
        <taxon>Eukaryota</taxon>
        <taxon>Sar</taxon>
        <taxon>Stramenopiles</taxon>
        <taxon>Bigyra</taxon>
        <taxon>Opalozoa</taxon>
        <taxon>Bicosoecida</taxon>
        <taxon>Cafeteriaceae</taxon>
        <taxon>Cafeteria</taxon>
    </lineage>
</organism>
<sequence length="1053" mass="111940">MAASSELAFFEEHERFVALVSELGALDNALPEDAARAKALVKEGADILDKYQEQSHLLDKHMESMAKPLMDRARDDLRAIRAAHVKKSSEAGSGFALQLLDAPVMHHCLTLAYLLCKTRGWKRVITFFPHEAADLEPCVAALLSLDSEGTTHWKSRYVLLLWLSVLVLAPFPVHTIDSGDLGPAAAALAAAAEGALSTVPTFGTGDPWGGGIVGTILCVCQGCLGSAGPVRDAAAACVGRLLTRPDLETSVLAEFIGWGVKVIEATCLSHARADPGLAERLASDGAEGDAEELTARQQASPSGWDTSAVDDSGAGTPVWSGAAAASAGADPAAASGAPAGGLDVFVVTGVLAAIVRAFKHGQRDSLADAAGEAFCRISQVAASEQGQLLRSSASLRRLLVKLSQRTGLVYLPPRVASWRYQRGQRSLLDNLRGAGPAAALPSRARDAEEPEADDDFDIEPVVEDVIDSLLTGLRDHDTIVRWSAAKGIGRVAGRLPREFADEVVEAVATLLDRAEGDGAWHGGCLALAELARRGLLLPARLSDVVPRVVSALQFDERRGATSVGSHVRDAACYVCWAFARAYSPSVMRPWVRPLAAALLCVALFDREVNCRRAAAAAFQESVGRQGADNFPHGIAILTAADYFSLGNRAHAFTHVARQVATFATYRGALLEHLVGVKLRHWDVDVRRLSARALAYLAPLQPEWAASDLLPRLTAETTSADLLVRHGATLAIAEVLLSLARLSNFQALIPYSVMHNIRAVVPRAEKVRVYRGRGGLLVRSGGEQASAAGKPSRDSTLQPDSDEPASLASQATGFRVESRLVVPVLRTLHVLLAQGRAGEGSAKDGRWAREAIPLIRYRVMRSKDPVRVMSASDVLLAMVGLRQPIGAAALRTVLDFLAHPFPKVRRITGERLFSTLMIFDDLFKTDAQPETSDHGQVSSGAGAEEAVPGGERPASWIQALREADPSETAVIGFFGCDPDGAMAILSSTAWDGDEADVVAARDVLYTMLGVAAPAARVGALRSDGERWGYPSQDSSTATAEGADSYLALVREVGY</sequence>
<dbReference type="Proteomes" id="UP000324907">
    <property type="component" value="Unassembled WGS sequence"/>
</dbReference>
<dbReference type="PANTHER" id="PTHR12658">
    <property type="entry name" value="BETA-TUBULIN COFACTOR D"/>
    <property type="match status" value="1"/>
</dbReference>
<dbReference type="Pfam" id="PF25767">
    <property type="entry name" value="ARM_TBCD_2nd"/>
    <property type="match status" value="1"/>
</dbReference>
<dbReference type="Gene3D" id="1.25.10.10">
    <property type="entry name" value="Leucine-rich Repeat Variant"/>
    <property type="match status" value="1"/>
</dbReference>
<dbReference type="EMBL" id="VLTL01000009">
    <property type="protein sequence ID" value="KAA0170995.1"/>
    <property type="molecule type" value="Genomic_DNA"/>
</dbReference>
<dbReference type="GO" id="GO:0000226">
    <property type="term" value="P:microtubule cytoskeleton organization"/>
    <property type="evidence" value="ECO:0007669"/>
    <property type="project" value="TreeGrafter"/>
</dbReference>
<dbReference type="GO" id="GO:0048487">
    <property type="term" value="F:beta-tubulin binding"/>
    <property type="evidence" value="ECO:0007669"/>
    <property type="project" value="InterPro"/>
</dbReference>
<feature type="region of interest" description="Disordered" evidence="1">
    <location>
        <begin position="780"/>
        <end position="808"/>
    </location>
</feature>
<feature type="compositionally biased region" description="Polar residues" evidence="1">
    <location>
        <begin position="295"/>
        <end position="305"/>
    </location>
</feature>
<accession>A0A5A8DZS5</accession>
<gene>
    <name evidence="3" type="ORF">FNF28_00993</name>
</gene>
<dbReference type="GO" id="GO:0007021">
    <property type="term" value="P:tubulin complex assembly"/>
    <property type="evidence" value="ECO:0007669"/>
    <property type="project" value="InterPro"/>
</dbReference>
<evidence type="ECO:0000259" key="2">
    <source>
        <dbReference type="Pfam" id="PF25767"/>
    </source>
</evidence>
<dbReference type="PANTHER" id="PTHR12658:SF0">
    <property type="entry name" value="TUBULIN-SPECIFIC CHAPERONE D"/>
    <property type="match status" value="1"/>
</dbReference>
<dbReference type="InterPro" id="IPR033162">
    <property type="entry name" value="TBCD"/>
</dbReference>
<evidence type="ECO:0000313" key="4">
    <source>
        <dbReference type="Proteomes" id="UP000324907"/>
    </source>
</evidence>
<dbReference type="AlphaFoldDB" id="A0A5A8DZS5"/>
<feature type="region of interest" description="Disordered" evidence="1">
    <location>
        <begin position="928"/>
        <end position="948"/>
    </location>
</feature>